<sequence>MAANRIKGINVEIGGDVTGLNKALKTVNGEIRDTQSQLKDVERLLKLDPTNTELLAQKQRLLSQQIEATGDKLKTLRTAEQQVQQQFAKGEVSREQYEGLQREIAATEIALKGAKKSAYDMREQLMQSASDKALRDLEDAAADLDAALKRVDEKPVEELADAADQAEGELKDVADAADDAADSLKNSNFGDVFGAEAIVEGVGWVVDAVGELRDEVAEYQRIMASLEVSSQNAGYTADQTAASFRELYGVLGDEQTSATTLSNLQAMNLSQEQLNQMLDGAIGAWATYGDSIPIDSLSEAINETVRTGTVTGTFADVLNWAGTSEDAFNEKLAAANNETERANLVLQELADQGLVSAGEQWQSQNENIVAANEAQLSFMENAAQLSETLAPIFTAVQDGLNQLFEALLNLTEGVDINAIAEGITAAFSFLVENGELIVSILAGIAGGLAAMKLATFATDITNVITGVSTLANTFPLLSGAISLLTNPIFLVGAAIVGLVTLFATSGDQIQAVLQQVDNFMQGVFAVDFTNIFGPVLGNALNAFMANAKNVFDSVMQVVNGLIDFIRGVFTGDWQRAWQGVSDIFGGIFSGLVALAKSPINAIIGLVNSAIGAINGIIRGINSIKITNPFSGESIGFNVGTIGSIPYLANGGILSRGSAIVGEAGPELLTMNNGRAIVQPLTNNTTNNTANLGGVSISVYGAPGQDVHELAEIVMDEIQASYERKAAVYGT</sequence>
<evidence type="ECO:0000256" key="2">
    <source>
        <dbReference type="SAM" id="Phobius"/>
    </source>
</evidence>
<keyword evidence="2" id="KW-1133">Transmembrane helix</keyword>
<dbReference type="EMBL" id="DWYG01000013">
    <property type="protein sequence ID" value="HJB41094.1"/>
    <property type="molecule type" value="Genomic_DNA"/>
</dbReference>
<comment type="caution">
    <text evidence="3">The sequence shown here is derived from an EMBL/GenBank/DDBJ whole genome shotgun (WGS) entry which is preliminary data.</text>
</comment>
<accession>A0A9D2M5B7</accession>
<organism evidence="3 4">
    <name type="scientific">Candidatus Gemmiger avicola</name>
    <dbReference type="NCBI Taxonomy" id="2838605"/>
    <lineage>
        <taxon>Bacteria</taxon>
        <taxon>Bacillati</taxon>
        <taxon>Bacillota</taxon>
        <taxon>Clostridia</taxon>
        <taxon>Eubacteriales</taxon>
        <taxon>Gemmiger</taxon>
    </lineage>
</organism>
<protein>
    <submittedName>
        <fullName evidence="3">Uncharacterized protein</fullName>
    </submittedName>
</protein>
<reference evidence="3" key="2">
    <citation type="submission" date="2021-04" db="EMBL/GenBank/DDBJ databases">
        <authorList>
            <person name="Gilroy R."/>
        </authorList>
    </citation>
    <scope>NUCLEOTIDE SEQUENCE</scope>
    <source>
        <strain evidence="3">ChiBcec8-13705</strain>
    </source>
</reference>
<dbReference type="AlphaFoldDB" id="A0A9D2M5B7"/>
<keyword evidence="1" id="KW-0175">Coiled coil</keyword>
<keyword evidence="2" id="KW-0812">Transmembrane</keyword>
<feature type="transmembrane region" description="Helical" evidence="2">
    <location>
        <begin position="477"/>
        <end position="503"/>
    </location>
</feature>
<evidence type="ECO:0000313" key="3">
    <source>
        <dbReference type="EMBL" id="HJB41094.1"/>
    </source>
</evidence>
<keyword evidence="2" id="KW-0472">Membrane</keyword>
<feature type="coiled-coil region" evidence="1">
    <location>
        <begin position="97"/>
        <end position="176"/>
    </location>
</feature>
<proteinExistence type="predicted"/>
<evidence type="ECO:0000313" key="4">
    <source>
        <dbReference type="Proteomes" id="UP000886803"/>
    </source>
</evidence>
<gene>
    <name evidence="3" type="ORF">H9945_01180</name>
</gene>
<dbReference type="Proteomes" id="UP000886803">
    <property type="component" value="Unassembled WGS sequence"/>
</dbReference>
<name>A0A9D2M5B7_9FIRM</name>
<evidence type="ECO:0000256" key="1">
    <source>
        <dbReference type="SAM" id="Coils"/>
    </source>
</evidence>
<reference evidence="3" key="1">
    <citation type="journal article" date="2021" name="PeerJ">
        <title>Extensive microbial diversity within the chicken gut microbiome revealed by metagenomics and culture.</title>
        <authorList>
            <person name="Gilroy R."/>
            <person name="Ravi A."/>
            <person name="Getino M."/>
            <person name="Pursley I."/>
            <person name="Horton D.L."/>
            <person name="Alikhan N.F."/>
            <person name="Baker D."/>
            <person name="Gharbi K."/>
            <person name="Hall N."/>
            <person name="Watson M."/>
            <person name="Adriaenssens E.M."/>
            <person name="Foster-Nyarko E."/>
            <person name="Jarju S."/>
            <person name="Secka A."/>
            <person name="Antonio M."/>
            <person name="Oren A."/>
            <person name="Chaudhuri R.R."/>
            <person name="La Ragione R."/>
            <person name="Hildebrand F."/>
            <person name="Pallen M.J."/>
        </authorList>
    </citation>
    <scope>NUCLEOTIDE SEQUENCE</scope>
    <source>
        <strain evidence="3">ChiBcec8-13705</strain>
    </source>
</reference>